<evidence type="ECO:0000256" key="1">
    <source>
        <dbReference type="ARBA" id="ARBA00006484"/>
    </source>
</evidence>
<evidence type="ECO:0008006" key="5">
    <source>
        <dbReference type="Google" id="ProtNLM"/>
    </source>
</evidence>
<dbReference type="GeneID" id="37132926"/>
<feature type="non-terminal residue" evidence="3">
    <location>
        <position position="179"/>
    </location>
</feature>
<keyword evidence="2" id="KW-0560">Oxidoreductase</keyword>
<dbReference type="EMBL" id="KZ821727">
    <property type="protein sequence ID" value="PYH78596.1"/>
    <property type="molecule type" value="Genomic_DNA"/>
</dbReference>
<name>A0A319BY02_9EURO</name>
<proteinExistence type="inferred from homology"/>
<dbReference type="PANTHER" id="PTHR43008">
    <property type="entry name" value="BENZIL REDUCTASE"/>
    <property type="match status" value="1"/>
</dbReference>
<reference evidence="3 4" key="1">
    <citation type="submission" date="2016-12" db="EMBL/GenBank/DDBJ databases">
        <title>The genomes of Aspergillus section Nigri reveals drivers in fungal speciation.</title>
        <authorList>
            <consortium name="DOE Joint Genome Institute"/>
            <person name="Vesth T.C."/>
            <person name="Nybo J."/>
            <person name="Theobald S."/>
            <person name="Brandl J."/>
            <person name="Frisvad J.C."/>
            <person name="Nielsen K.F."/>
            <person name="Lyhne E.K."/>
            <person name="Kogle M.E."/>
            <person name="Kuo A."/>
            <person name="Riley R."/>
            <person name="Clum A."/>
            <person name="Nolan M."/>
            <person name="Lipzen A."/>
            <person name="Salamov A."/>
            <person name="Henrissat B."/>
            <person name="Wiebenga A."/>
            <person name="De Vries R.P."/>
            <person name="Grigoriev I.V."/>
            <person name="Mortensen U.H."/>
            <person name="Andersen M.R."/>
            <person name="Baker S.E."/>
        </authorList>
    </citation>
    <scope>NUCLEOTIDE SEQUENCE [LARGE SCALE GENOMIC DNA]</scope>
    <source>
        <strain evidence="3 4">CBS 121591</strain>
    </source>
</reference>
<dbReference type="AlphaFoldDB" id="A0A319BY02"/>
<organism evidence="3 4">
    <name type="scientific">Aspergillus uvarum CBS 121591</name>
    <dbReference type="NCBI Taxonomy" id="1448315"/>
    <lineage>
        <taxon>Eukaryota</taxon>
        <taxon>Fungi</taxon>
        <taxon>Dikarya</taxon>
        <taxon>Ascomycota</taxon>
        <taxon>Pezizomycotina</taxon>
        <taxon>Eurotiomycetes</taxon>
        <taxon>Eurotiomycetidae</taxon>
        <taxon>Eurotiales</taxon>
        <taxon>Aspergillaceae</taxon>
        <taxon>Aspergillus</taxon>
        <taxon>Aspergillus subgen. Circumdati</taxon>
    </lineage>
</organism>
<evidence type="ECO:0000313" key="3">
    <source>
        <dbReference type="EMBL" id="PYH78596.1"/>
    </source>
</evidence>
<dbReference type="GO" id="GO:0050664">
    <property type="term" value="F:oxidoreductase activity, acting on NAD(P)H, oxygen as acceptor"/>
    <property type="evidence" value="ECO:0007669"/>
    <property type="project" value="TreeGrafter"/>
</dbReference>
<accession>A0A319BY02</accession>
<dbReference type="GO" id="GO:0016616">
    <property type="term" value="F:oxidoreductase activity, acting on the CH-OH group of donors, NAD or NADP as acceptor"/>
    <property type="evidence" value="ECO:0007669"/>
    <property type="project" value="UniProtKB-ARBA"/>
</dbReference>
<evidence type="ECO:0000256" key="2">
    <source>
        <dbReference type="ARBA" id="ARBA00023002"/>
    </source>
</evidence>
<dbReference type="PANTHER" id="PTHR43008:SF10">
    <property type="entry name" value="CHAIN DEHYDROGENASE_OXIDOREDUCTASE, PUTATIVE (AFU_ORTHOLOGUE AFUA_2G15740)-RELATED"/>
    <property type="match status" value="1"/>
</dbReference>
<gene>
    <name evidence="3" type="ORF">BO82DRAFT_152964</name>
</gene>
<dbReference type="RefSeq" id="XP_025488796.1">
    <property type="nucleotide sequence ID" value="XM_025630185.1"/>
</dbReference>
<dbReference type="Pfam" id="PF13561">
    <property type="entry name" value="adh_short_C2"/>
    <property type="match status" value="1"/>
</dbReference>
<dbReference type="STRING" id="1448315.A0A319BY02"/>
<dbReference type="Proteomes" id="UP000248340">
    <property type="component" value="Unassembled WGS sequence"/>
</dbReference>
<protein>
    <recommendedName>
        <fullName evidence="5">NAD(P)-binding protein</fullName>
    </recommendedName>
</protein>
<dbReference type="Gene3D" id="3.40.50.720">
    <property type="entry name" value="NAD(P)-binding Rossmann-like Domain"/>
    <property type="match status" value="1"/>
</dbReference>
<evidence type="ECO:0000313" key="4">
    <source>
        <dbReference type="Proteomes" id="UP000248340"/>
    </source>
</evidence>
<keyword evidence="4" id="KW-1185">Reference proteome</keyword>
<dbReference type="SUPFAM" id="SSF51735">
    <property type="entry name" value="NAD(P)-binding Rossmann-fold domains"/>
    <property type="match status" value="1"/>
</dbReference>
<dbReference type="InterPro" id="IPR002347">
    <property type="entry name" value="SDR_fam"/>
</dbReference>
<dbReference type="VEuPathDB" id="FungiDB:BO82DRAFT_152964"/>
<dbReference type="OrthoDB" id="1669814at2759"/>
<comment type="similarity">
    <text evidence="1">Belongs to the short-chain dehydrogenases/reductases (SDR) family.</text>
</comment>
<dbReference type="InterPro" id="IPR036291">
    <property type="entry name" value="NAD(P)-bd_dom_sf"/>
</dbReference>
<sequence>MRSITLMTTSSGLSTRTTRESFIPPRLRGGRCGPIAPRGSIPLVARMGGLTANKGMNSSICKYSKAADVDADRNGGVRVNTPCPRHVVTPMAQMGIDQDPTTKEVWEAENMTGSLGRPDDLRGLALLLMSEGSRFITGATVVYDVGGGIPPGRGVFGWERCHCGQAIRPSSGEKRSALV</sequence>